<feature type="domain" description="SHS2" evidence="1">
    <location>
        <begin position="8"/>
        <end position="170"/>
    </location>
</feature>
<dbReference type="GO" id="GO:0051301">
    <property type="term" value="P:cell division"/>
    <property type="evidence" value="ECO:0007669"/>
    <property type="project" value="InterPro"/>
</dbReference>
<dbReference type="InterPro" id="IPR003494">
    <property type="entry name" value="SHS2_FtsA"/>
</dbReference>
<evidence type="ECO:0000313" key="2">
    <source>
        <dbReference type="EMBL" id="BBM87633.1"/>
    </source>
</evidence>
<evidence type="ECO:0000259" key="1">
    <source>
        <dbReference type="SMART" id="SM00842"/>
    </source>
</evidence>
<dbReference type="NCBIfam" id="TIGR01175">
    <property type="entry name" value="pilM"/>
    <property type="match status" value="1"/>
</dbReference>
<dbReference type="KEGG" id="uam:UABAM_06045"/>
<dbReference type="SMART" id="SM00842">
    <property type="entry name" value="FtsA"/>
    <property type="match status" value="1"/>
</dbReference>
<dbReference type="Gene3D" id="3.30.1490.300">
    <property type="match status" value="1"/>
</dbReference>
<dbReference type="EMBL" id="AP019860">
    <property type="protein sequence ID" value="BBM87633.1"/>
    <property type="molecule type" value="Genomic_DNA"/>
</dbReference>
<dbReference type="AlphaFoldDB" id="A0A5S9F6W4"/>
<accession>A0A5S9F6W4</accession>
<dbReference type="SUPFAM" id="SSF53067">
    <property type="entry name" value="Actin-like ATPase domain"/>
    <property type="match status" value="2"/>
</dbReference>
<protein>
    <submittedName>
        <fullName evidence="2">Pilus assembly protein PilM</fullName>
    </submittedName>
</protein>
<dbReference type="InterPro" id="IPR005883">
    <property type="entry name" value="PilM"/>
</dbReference>
<dbReference type="Gene3D" id="3.30.420.40">
    <property type="match status" value="2"/>
</dbReference>
<evidence type="ECO:0000313" key="3">
    <source>
        <dbReference type="Proteomes" id="UP000326354"/>
    </source>
</evidence>
<dbReference type="RefSeq" id="WP_151971642.1">
    <property type="nucleotide sequence ID" value="NZ_AP019860.1"/>
</dbReference>
<dbReference type="CDD" id="cd24049">
    <property type="entry name" value="ASKHA_NBD_PilM"/>
    <property type="match status" value="1"/>
</dbReference>
<name>A0A5S9F6W4_UABAM</name>
<dbReference type="PIRSF" id="PIRSF019169">
    <property type="entry name" value="PilM"/>
    <property type="match status" value="1"/>
</dbReference>
<dbReference type="InterPro" id="IPR050696">
    <property type="entry name" value="FtsA/MreB"/>
</dbReference>
<reference evidence="2 3" key="1">
    <citation type="submission" date="2019-08" db="EMBL/GenBank/DDBJ databases">
        <title>Complete genome sequence of Candidatus Uab amorphum.</title>
        <authorList>
            <person name="Shiratori T."/>
            <person name="Suzuki S."/>
            <person name="Kakizawa Y."/>
            <person name="Ishida K."/>
        </authorList>
    </citation>
    <scope>NUCLEOTIDE SEQUENCE [LARGE SCALE GENOMIC DNA]</scope>
    <source>
        <strain evidence="2 3">SRT547</strain>
    </source>
</reference>
<keyword evidence="3" id="KW-1185">Reference proteome</keyword>
<gene>
    <name evidence="2" type="ORF">UABAM_06045</name>
</gene>
<dbReference type="Pfam" id="PF11104">
    <property type="entry name" value="PilM_2"/>
    <property type="match status" value="1"/>
</dbReference>
<organism evidence="2 3">
    <name type="scientific">Uabimicrobium amorphum</name>
    <dbReference type="NCBI Taxonomy" id="2596890"/>
    <lineage>
        <taxon>Bacteria</taxon>
        <taxon>Pseudomonadati</taxon>
        <taxon>Planctomycetota</taxon>
        <taxon>Candidatus Uabimicrobiia</taxon>
        <taxon>Candidatus Uabimicrobiales</taxon>
        <taxon>Candidatus Uabimicrobiaceae</taxon>
        <taxon>Candidatus Uabimicrobium</taxon>
    </lineage>
</organism>
<dbReference type="PANTHER" id="PTHR32432">
    <property type="entry name" value="CELL DIVISION PROTEIN FTSA-RELATED"/>
    <property type="match status" value="1"/>
</dbReference>
<dbReference type="OrthoDB" id="9773403at2"/>
<sequence length="349" mass="38788">MFRRKNTILGLDIGTSSIKAIEMSSSGGSGDFSITGYGQVAITDVENPLNDIKELLHTSGIKSKRVITGVSGREVIVRYISMQPVDKENLAEAVRFEADKYIPYDLEEVVLDSQRLDDDTTVNVSTSGEMKVLLVAAKRSLIESRVGLLRSSELHPSIIDVDSFALGNAFVLKSMLSPRPEVEGKIVSLVDIGCTKTNINIMIGNTSFFTREIYLAGNEFTEEIQKRLEVTTEEAEGLKREPGIFALEVQEAVAPVIEDLANEITLSFEYFEGQFEREVEEIFVSGGGSQLFSLEPDFERIFGKRINRWDPTENFEIREDQVDIDALRANSSQLAIAIGLASRIYQNKV</sequence>
<dbReference type="Proteomes" id="UP000326354">
    <property type="component" value="Chromosome"/>
</dbReference>
<dbReference type="PANTHER" id="PTHR32432:SF3">
    <property type="entry name" value="ETHANOLAMINE UTILIZATION PROTEIN EUTJ"/>
    <property type="match status" value="1"/>
</dbReference>
<proteinExistence type="predicted"/>
<dbReference type="InterPro" id="IPR043129">
    <property type="entry name" value="ATPase_NBD"/>
</dbReference>